<reference evidence="2 3" key="1">
    <citation type="submission" date="2023-12" db="EMBL/GenBank/DDBJ databases">
        <title>A high-quality genome assembly for Dillenia turbinata (Dilleniales).</title>
        <authorList>
            <person name="Chanderbali A."/>
        </authorList>
    </citation>
    <scope>NUCLEOTIDE SEQUENCE [LARGE SCALE GENOMIC DNA]</scope>
    <source>
        <strain evidence="2">LSX21</strain>
        <tissue evidence="2">Leaf</tissue>
    </source>
</reference>
<dbReference type="Pfam" id="PF06911">
    <property type="entry name" value="Senescence"/>
    <property type="match status" value="1"/>
</dbReference>
<evidence type="ECO:0000313" key="2">
    <source>
        <dbReference type="EMBL" id="KAK6922592.1"/>
    </source>
</evidence>
<dbReference type="InterPro" id="IPR045036">
    <property type="entry name" value="Spartin-like"/>
</dbReference>
<dbReference type="InterPro" id="IPR009686">
    <property type="entry name" value="Senescence/spartin_C"/>
</dbReference>
<dbReference type="Proteomes" id="UP001370490">
    <property type="component" value="Unassembled WGS sequence"/>
</dbReference>
<feature type="domain" description="Senescence" evidence="1">
    <location>
        <begin position="22"/>
        <end position="71"/>
    </location>
</feature>
<protein>
    <submittedName>
        <fullName evidence="2">Senescence/spartin-associated, C-terminal</fullName>
    </submittedName>
</protein>
<proteinExistence type="predicted"/>
<name>A0AAN8Z2Y6_9MAGN</name>
<dbReference type="EMBL" id="JBAMMX010000018">
    <property type="protein sequence ID" value="KAK6922592.1"/>
    <property type="molecule type" value="Genomic_DNA"/>
</dbReference>
<organism evidence="2 3">
    <name type="scientific">Dillenia turbinata</name>
    <dbReference type="NCBI Taxonomy" id="194707"/>
    <lineage>
        <taxon>Eukaryota</taxon>
        <taxon>Viridiplantae</taxon>
        <taxon>Streptophyta</taxon>
        <taxon>Embryophyta</taxon>
        <taxon>Tracheophyta</taxon>
        <taxon>Spermatophyta</taxon>
        <taxon>Magnoliopsida</taxon>
        <taxon>eudicotyledons</taxon>
        <taxon>Gunneridae</taxon>
        <taxon>Pentapetalae</taxon>
        <taxon>Dilleniales</taxon>
        <taxon>Dilleniaceae</taxon>
        <taxon>Dillenia</taxon>
    </lineage>
</organism>
<comment type="caution">
    <text evidence="2">The sequence shown here is derived from an EMBL/GenBank/DDBJ whole genome shotgun (WGS) entry which is preliminary data.</text>
</comment>
<evidence type="ECO:0000259" key="1">
    <source>
        <dbReference type="Pfam" id="PF06911"/>
    </source>
</evidence>
<dbReference type="AlphaFoldDB" id="A0AAN8Z2Y6"/>
<dbReference type="GO" id="GO:0005886">
    <property type="term" value="C:plasma membrane"/>
    <property type="evidence" value="ECO:0007669"/>
    <property type="project" value="TreeGrafter"/>
</dbReference>
<keyword evidence="3" id="KW-1185">Reference proteome</keyword>
<dbReference type="PANTHER" id="PTHR21068:SF43">
    <property type="entry name" value="SPARTIN"/>
    <property type="match status" value="1"/>
</dbReference>
<gene>
    <name evidence="2" type="ORF">RJ641_010896</name>
</gene>
<evidence type="ECO:0000313" key="3">
    <source>
        <dbReference type="Proteomes" id="UP001370490"/>
    </source>
</evidence>
<sequence>MIEKTCAAYGTTLAPNVEDYSAGSGQLIKGILWCGDVTVDRLKWGDEVLKKKINLGQKAEISLKTLKRIKRHGEAAAKETSEGLDAAGHEMSAAWAIFKIRNGINPKSVLKPLAKSGLKAAAESAKKSKRSD</sequence>
<dbReference type="PANTHER" id="PTHR21068">
    <property type="entry name" value="SPARTIN"/>
    <property type="match status" value="1"/>
</dbReference>
<accession>A0AAN8Z2Y6</accession>